<dbReference type="Proteomes" id="UP001434883">
    <property type="component" value="Unassembled WGS sequence"/>
</dbReference>
<name>A0ABV0QYZ1_9TELE</name>
<protein>
    <submittedName>
        <fullName evidence="1">Uncharacterized protein</fullName>
    </submittedName>
</protein>
<reference evidence="1 2" key="1">
    <citation type="submission" date="2021-06" db="EMBL/GenBank/DDBJ databases">
        <authorList>
            <person name="Palmer J.M."/>
        </authorList>
    </citation>
    <scope>NUCLEOTIDE SEQUENCE [LARGE SCALE GENOMIC DNA]</scope>
    <source>
        <strain evidence="1 2">XC_2019</strain>
        <tissue evidence="1">Muscle</tissue>
    </source>
</reference>
<dbReference type="EMBL" id="JAHRIN010026283">
    <property type="protein sequence ID" value="MEQ2200623.1"/>
    <property type="molecule type" value="Genomic_DNA"/>
</dbReference>
<accession>A0ABV0QYZ1</accession>
<proteinExistence type="predicted"/>
<feature type="non-terminal residue" evidence="1">
    <location>
        <position position="1"/>
    </location>
</feature>
<keyword evidence="2" id="KW-1185">Reference proteome</keyword>
<sequence length="150" mass="16170">PVLKHVGVSWFIFKMSPWPVCFSVEDGVLEATVLLATLMDSESNDRSPAEPLSPTTLRCENSSAQPVDVFEEPSSMHHNIPDEMIASSQAGTIISSPKRMRLHPQIMGRTCLGVASKECTSASTSPASTKVMRSSCSLNGVSLFCNIVLT</sequence>
<evidence type="ECO:0000313" key="2">
    <source>
        <dbReference type="Proteomes" id="UP001434883"/>
    </source>
</evidence>
<gene>
    <name evidence="1" type="ORF">XENOCAPTIV_000828</name>
</gene>
<organism evidence="1 2">
    <name type="scientific">Xenoophorus captivus</name>
    <dbReference type="NCBI Taxonomy" id="1517983"/>
    <lineage>
        <taxon>Eukaryota</taxon>
        <taxon>Metazoa</taxon>
        <taxon>Chordata</taxon>
        <taxon>Craniata</taxon>
        <taxon>Vertebrata</taxon>
        <taxon>Euteleostomi</taxon>
        <taxon>Actinopterygii</taxon>
        <taxon>Neopterygii</taxon>
        <taxon>Teleostei</taxon>
        <taxon>Neoteleostei</taxon>
        <taxon>Acanthomorphata</taxon>
        <taxon>Ovalentaria</taxon>
        <taxon>Atherinomorphae</taxon>
        <taxon>Cyprinodontiformes</taxon>
        <taxon>Goodeidae</taxon>
        <taxon>Xenoophorus</taxon>
    </lineage>
</organism>
<comment type="caution">
    <text evidence="1">The sequence shown here is derived from an EMBL/GenBank/DDBJ whole genome shotgun (WGS) entry which is preliminary data.</text>
</comment>
<evidence type="ECO:0000313" key="1">
    <source>
        <dbReference type="EMBL" id="MEQ2200623.1"/>
    </source>
</evidence>